<sequence>MLKTTTLPHTIHSQNFDKKLLKNNHFLLLNKCSFLINFLCMGVHIFSKFMYNSTPKQATQENTMTAKHNPQDFENPPINWVPAVFLISTPLLALILVPWYLWTHDTSPALWIAFSLFMAWTGLSITAGYHRLFAHKSYEAHPVVKYFLLIGATLAVQSSAFDWCSGHRVHHRRVDDEYDDPYSARRGFWFSHMQWMLKKYPSGQYDYKNIPDLKKDKVLVHQHEHYGLWVLLTNVIILSAVGLIIGDMLGAFIIVGLLRMVLTHHFTFFINSLCHMFGTRPYTDENTARDNPILAIFTWGEGYHNYHHYFQYDYRNGVKWWQYDPTKWLIAGLSKIGLAKELKTVDDLTIKHAEVTMQFKRAEARIAGGDLSLDDRLMLFKDKISAEYDAFTNTVEEWHALKTKSMELKRTEFANRLHEADEYLKEQFAQVEQKIRDHSERVEQAFMQLKGKTVKG</sequence>
<evidence type="ECO:0000256" key="12">
    <source>
        <dbReference type="SAM" id="Phobius"/>
    </source>
</evidence>
<name>A0A378QYT5_9GAMM</name>
<dbReference type="AlphaFoldDB" id="A0A378QYT5"/>
<feature type="domain" description="Fatty acid desaturase" evidence="13">
    <location>
        <begin position="109"/>
        <end position="330"/>
    </location>
</feature>
<keyword evidence="8" id="KW-0408">Iron</keyword>
<evidence type="ECO:0000313" key="14">
    <source>
        <dbReference type="EMBL" id="STZ08203.1"/>
    </source>
</evidence>
<dbReference type="InterPro" id="IPR005804">
    <property type="entry name" value="FA_desaturase_dom"/>
</dbReference>
<feature type="transmembrane region" description="Helical" evidence="12">
    <location>
        <begin position="80"/>
        <end position="102"/>
    </location>
</feature>
<evidence type="ECO:0000256" key="3">
    <source>
        <dbReference type="ARBA" id="ARBA00022516"/>
    </source>
</evidence>
<keyword evidence="11" id="KW-0275">Fatty acid biosynthesis</keyword>
<protein>
    <submittedName>
        <fullName evidence="14">Fatty acid desaturase</fullName>
    </submittedName>
</protein>
<keyword evidence="3" id="KW-0444">Lipid biosynthesis</keyword>
<evidence type="ECO:0000256" key="4">
    <source>
        <dbReference type="ARBA" id="ARBA00022692"/>
    </source>
</evidence>
<organism evidence="14 15">
    <name type="scientific">Moraxella caprae</name>
    <dbReference type="NCBI Taxonomy" id="90240"/>
    <lineage>
        <taxon>Bacteria</taxon>
        <taxon>Pseudomonadati</taxon>
        <taxon>Pseudomonadota</taxon>
        <taxon>Gammaproteobacteria</taxon>
        <taxon>Moraxellales</taxon>
        <taxon>Moraxellaceae</taxon>
        <taxon>Moraxella</taxon>
    </lineage>
</organism>
<dbReference type="InterPro" id="IPR015876">
    <property type="entry name" value="Acyl-CoA_DS"/>
</dbReference>
<keyword evidence="5" id="KW-0276">Fatty acid metabolism</keyword>
<evidence type="ECO:0000256" key="6">
    <source>
        <dbReference type="ARBA" id="ARBA00022989"/>
    </source>
</evidence>
<accession>A0A378QYT5</accession>
<comment type="subcellular location">
    <subcellularLocation>
        <location evidence="1">Membrane</location>
        <topology evidence="1">Multi-pass membrane protein</topology>
    </subcellularLocation>
</comment>
<evidence type="ECO:0000256" key="9">
    <source>
        <dbReference type="ARBA" id="ARBA00023098"/>
    </source>
</evidence>
<evidence type="ECO:0000256" key="5">
    <source>
        <dbReference type="ARBA" id="ARBA00022832"/>
    </source>
</evidence>
<gene>
    <name evidence="14" type="ORF">NCTC12877_01194</name>
</gene>
<keyword evidence="15" id="KW-1185">Reference proteome</keyword>
<keyword evidence="4 12" id="KW-0812">Transmembrane</keyword>
<comment type="similarity">
    <text evidence="2">Belongs to the fatty acid desaturase type 2 family.</text>
</comment>
<dbReference type="STRING" id="1122244.GCA_000426885_00537"/>
<keyword evidence="6 12" id="KW-1133">Transmembrane helix</keyword>
<dbReference type="PANTHER" id="PTHR11351">
    <property type="entry name" value="ACYL-COA DESATURASE"/>
    <property type="match status" value="1"/>
</dbReference>
<evidence type="ECO:0000256" key="1">
    <source>
        <dbReference type="ARBA" id="ARBA00004141"/>
    </source>
</evidence>
<evidence type="ECO:0000256" key="11">
    <source>
        <dbReference type="ARBA" id="ARBA00023160"/>
    </source>
</evidence>
<dbReference type="GO" id="GO:0016020">
    <property type="term" value="C:membrane"/>
    <property type="evidence" value="ECO:0007669"/>
    <property type="project" value="UniProtKB-SubCell"/>
</dbReference>
<dbReference type="Proteomes" id="UP000254065">
    <property type="component" value="Unassembled WGS sequence"/>
</dbReference>
<evidence type="ECO:0000313" key="15">
    <source>
        <dbReference type="Proteomes" id="UP000254065"/>
    </source>
</evidence>
<evidence type="ECO:0000256" key="8">
    <source>
        <dbReference type="ARBA" id="ARBA00023004"/>
    </source>
</evidence>
<dbReference type="PANTHER" id="PTHR11351:SF31">
    <property type="entry name" value="DESATURASE 1, ISOFORM A-RELATED"/>
    <property type="match status" value="1"/>
</dbReference>
<reference evidence="14 15" key="1">
    <citation type="submission" date="2018-06" db="EMBL/GenBank/DDBJ databases">
        <authorList>
            <consortium name="Pathogen Informatics"/>
            <person name="Doyle S."/>
        </authorList>
    </citation>
    <scope>NUCLEOTIDE SEQUENCE [LARGE SCALE GENOMIC DNA]</scope>
    <source>
        <strain evidence="14 15">NCTC12877</strain>
    </source>
</reference>
<keyword evidence="9" id="KW-0443">Lipid metabolism</keyword>
<dbReference type="Pfam" id="PF00487">
    <property type="entry name" value="FA_desaturase"/>
    <property type="match status" value="1"/>
</dbReference>
<evidence type="ECO:0000256" key="10">
    <source>
        <dbReference type="ARBA" id="ARBA00023136"/>
    </source>
</evidence>
<keyword evidence="10 12" id="KW-0472">Membrane</keyword>
<dbReference type="CDD" id="cd03505">
    <property type="entry name" value="Delta9-FADS-like"/>
    <property type="match status" value="1"/>
</dbReference>
<proteinExistence type="inferred from homology"/>
<evidence type="ECO:0000256" key="7">
    <source>
        <dbReference type="ARBA" id="ARBA00023002"/>
    </source>
</evidence>
<feature type="transmembrane region" description="Helical" evidence="12">
    <location>
        <begin position="26"/>
        <end position="46"/>
    </location>
</feature>
<dbReference type="EMBL" id="UGQB01000004">
    <property type="protein sequence ID" value="STZ08203.1"/>
    <property type="molecule type" value="Genomic_DNA"/>
</dbReference>
<dbReference type="GO" id="GO:0006633">
    <property type="term" value="P:fatty acid biosynthetic process"/>
    <property type="evidence" value="ECO:0007669"/>
    <property type="project" value="UniProtKB-KW"/>
</dbReference>
<evidence type="ECO:0000256" key="2">
    <source>
        <dbReference type="ARBA" id="ARBA00008749"/>
    </source>
</evidence>
<feature type="transmembrane region" description="Helical" evidence="12">
    <location>
        <begin position="109"/>
        <end position="132"/>
    </location>
</feature>
<dbReference type="GO" id="GO:0016717">
    <property type="term" value="F:oxidoreductase activity, acting on paired donors, with oxidation of a pair of donors resulting in the reduction of molecular oxygen to two molecules of water"/>
    <property type="evidence" value="ECO:0007669"/>
    <property type="project" value="InterPro"/>
</dbReference>
<keyword evidence="7" id="KW-0560">Oxidoreductase</keyword>
<dbReference type="PRINTS" id="PR00075">
    <property type="entry name" value="FACDDSATRASE"/>
</dbReference>
<evidence type="ECO:0000259" key="13">
    <source>
        <dbReference type="Pfam" id="PF00487"/>
    </source>
</evidence>